<feature type="region of interest" description="Disordered" evidence="1">
    <location>
        <begin position="455"/>
        <end position="513"/>
    </location>
</feature>
<gene>
    <name evidence="2" type="ORF">WOLCODRAFT_159918</name>
</gene>
<accession>A0A2H3J0B4</accession>
<feature type="region of interest" description="Disordered" evidence="1">
    <location>
        <begin position="656"/>
        <end position="696"/>
    </location>
</feature>
<feature type="compositionally biased region" description="Polar residues" evidence="1">
    <location>
        <begin position="38"/>
        <end position="50"/>
    </location>
</feature>
<dbReference type="OrthoDB" id="2804764at2759"/>
<organism evidence="2 3">
    <name type="scientific">Wolfiporia cocos (strain MD-104)</name>
    <name type="common">Brown rot fungus</name>
    <dbReference type="NCBI Taxonomy" id="742152"/>
    <lineage>
        <taxon>Eukaryota</taxon>
        <taxon>Fungi</taxon>
        <taxon>Dikarya</taxon>
        <taxon>Basidiomycota</taxon>
        <taxon>Agaricomycotina</taxon>
        <taxon>Agaricomycetes</taxon>
        <taxon>Polyporales</taxon>
        <taxon>Phaeolaceae</taxon>
        <taxon>Wolfiporia</taxon>
    </lineage>
</organism>
<dbReference type="Proteomes" id="UP000218811">
    <property type="component" value="Unassembled WGS sequence"/>
</dbReference>
<evidence type="ECO:0000313" key="3">
    <source>
        <dbReference type="Proteomes" id="UP000218811"/>
    </source>
</evidence>
<evidence type="ECO:0000313" key="2">
    <source>
        <dbReference type="EMBL" id="PCH33223.1"/>
    </source>
</evidence>
<feature type="region of interest" description="Disordered" evidence="1">
    <location>
        <begin position="1"/>
        <end position="50"/>
    </location>
</feature>
<evidence type="ECO:0000256" key="1">
    <source>
        <dbReference type="SAM" id="MobiDB-lite"/>
    </source>
</evidence>
<feature type="compositionally biased region" description="Polar residues" evidence="1">
    <location>
        <begin position="80"/>
        <end position="90"/>
    </location>
</feature>
<feature type="region of interest" description="Disordered" evidence="1">
    <location>
        <begin position="70"/>
        <end position="91"/>
    </location>
</feature>
<dbReference type="AlphaFoldDB" id="A0A2H3J0B4"/>
<sequence length="854" mass="91697">MPCPRYRSESPSCPNRSLSRRRRRDPPGARRGLLRQGHASSLLRTPSSMSDMLKTSATSYFDADTDDERAASKRASKSAPTTAGRSTSASRAMVRNSAFDVLKSVRTRASAFVLRPVSTNIARPEPDCATARPSISSQHTSLPAHSQHARLLALPPATGGDLAITRSRTKSLPGRASFLKLSKRDTALSAASLAAAISGPTVDPATLPSFFEDTGYAECNPPQPAYSRPATPAAPAAAPLRVHTRFPPLRKVKSATAGVFRARKQPKKGCAVEVPDACNAFDWVPSEECFTSPRSPPPVRPLPSAITGQKLGAQEDEGELVVPEYVFARRGSATSTCTDSTLASSKSTSSLGERLASLLPLALPSKPKTRARSKLSLAVTVDSSPSTDSNRTWSPVIPTNFAFPPPSTGQSECGHGQDYEESAEDACRIGRVLTPEPDPFAKADIKISRTISADATPRGYRRDKVKCARAARTRSRPGISPSLSRRKLPPAAFDSPSPASPTRTFTSPGSVDSFEDEQASFRFGQAPNPTQMQLVSRFSTPTCSSCSLCSIYSEEGRGEDPPADVSVDETFVFGTPTPMPDDAEPALGEVSPDDPHGLAAFSGQACICRRVHIADDAPAYSHVDSPARVAQPKFQMQGHLRTLSPARRKASVRTVVSEPASRATGSPFPLMRGLSDSARGGRLGRTPRLPRSPRTDDDVTWVEDVFTVAAKGGEEPRGKALDDSFVLPTAIAVKVYLRSGSPVEPYEWRANQPTHSDIDLEDRLPPAFFYWLMHPLATRRECPRAEFLKLDPARRLLSIDHFLAGLAGQTHAGDEGDAECAEEAGRVQTRSRASTFYSARSCVDSASSVPPNDA</sequence>
<dbReference type="STRING" id="742152.A0A2H3J0B4"/>
<dbReference type="OMA" id="MWHPESS"/>
<keyword evidence="3" id="KW-1185">Reference proteome</keyword>
<feature type="compositionally biased region" description="Low complexity" evidence="1">
    <location>
        <begin position="489"/>
        <end position="501"/>
    </location>
</feature>
<dbReference type="EMBL" id="KB467831">
    <property type="protein sequence ID" value="PCH33223.1"/>
    <property type="molecule type" value="Genomic_DNA"/>
</dbReference>
<protein>
    <submittedName>
        <fullName evidence="2">Uncharacterized protein</fullName>
    </submittedName>
</protein>
<name>A0A2H3J0B4_WOLCO</name>
<reference evidence="2 3" key="1">
    <citation type="journal article" date="2012" name="Science">
        <title>The Paleozoic origin of enzymatic lignin decomposition reconstructed from 31 fungal genomes.</title>
        <authorList>
            <person name="Floudas D."/>
            <person name="Binder M."/>
            <person name="Riley R."/>
            <person name="Barry K."/>
            <person name="Blanchette R.A."/>
            <person name="Henrissat B."/>
            <person name="Martinez A.T."/>
            <person name="Otillar R."/>
            <person name="Spatafora J.W."/>
            <person name="Yadav J.S."/>
            <person name="Aerts A."/>
            <person name="Benoit I."/>
            <person name="Boyd A."/>
            <person name="Carlson A."/>
            <person name="Copeland A."/>
            <person name="Coutinho P.M."/>
            <person name="de Vries R.P."/>
            <person name="Ferreira P."/>
            <person name="Findley K."/>
            <person name="Foster B."/>
            <person name="Gaskell J."/>
            <person name="Glotzer D."/>
            <person name="Gorecki P."/>
            <person name="Heitman J."/>
            <person name="Hesse C."/>
            <person name="Hori C."/>
            <person name="Igarashi K."/>
            <person name="Jurgens J.A."/>
            <person name="Kallen N."/>
            <person name="Kersten P."/>
            <person name="Kohler A."/>
            <person name="Kuees U."/>
            <person name="Kumar T.K.A."/>
            <person name="Kuo A."/>
            <person name="LaButti K."/>
            <person name="Larrondo L.F."/>
            <person name="Lindquist E."/>
            <person name="Ling A."/>
            <person name="Lombard V."/>
            <person name="Lucas S."/>
            <person name="Lundell T."/>
            <person name="Martin R."/>
            <person name="McLaughlin D.J."/>
            <person name="Morgenstern I."/>
            <person name="Morin E."/>
            <person name="Murat C."/>
            <person name="Nagy L.G."/>
            <person name="Nolan M."/>
            <person name="Ohm R.A."/>
            <person name="Patyshakuliyeva A."/>
            <person name="Rokas A."/>
            <person name="Ruiz-Duenas F.J."/>
            <person name="Sabat G."/>
            <person name="Salamov A."/>
            <person name="Samejima M."/>
            <person name="Schmutz J."/>
            <person name="Slot J.C."/>
            <person name="St John F."/>
            <person name="Stenlid J."/>
            <person name="Sun H."/>
            <person name="Sun S."/>
            <person name="Syed K."/>
            <person name="Tsang A."/>
            <person name="Wiebenga A."/>
            <person name="Young D."/>
            <person name="Pisabarro A."/>
            <person name="Eastwood D.C."/>
            <person name="Martin F."/>
            <person name="Cullen D."/>
            <person name="Grigoriev I.V."/>
            <person name="Hibbett D.S."/>
        </authorList>
    </citation>
    <scope>NUCLEOTIDE SEQUENCE [LARGE SCALE GENOMIC DNA]</scope>
    <source>
        <strain evidence="2 3">MD-104</strain>
    </source>
</reference>
<proteinExistence type="predicted"/>